<dbReference type="KEGG" id="kak:Kalk_13185"/>
<evidence type="ECO:0000256" key="1">
    <source>
        <dbReference type="ARBA" id="ARBA00023015"/>
    </source>
</evidence>
<dbReference type="InterPro" id="IPR050109">
    <property type="entry name" value="HTH-type_TetR-like_transc_reg"/>
</dbReference>
<dbReference type="GO" id="GO:0003700">
    <property type="term" value="F:DNA-binding transcription factor activity"/>
    <property type="evidence" value="ECO:0007669"/>
    <property type="project" value="TreeGrafter"/>
</dbReference>
<dbReference type="PANTHER" id="PTHR30055:SF234">
    <property type="entry name" value="HTH-TYPE TRANSCRIPTIONAL REGULATOR BETI"/>
    <property type="match status" value="1"/>
</dbReference>
<keyword evidence="3" id="KW-0804">Transcription</keyword>
<evidence type="ECO:0000256" key="4">
    <source>
        <dbReference type="PROSITE-ProRule" id="PRU00335"/>
    </source>
</evidence>
<dbReference type="RefSeq" id="WP_101894697.1">
    <property type="nucleotide sequence ID" value="NZ_CP022684.1"/>
</dbReference>
<dbReference type="EMBL" id="CP022684">
    <property type="protein sequence ID" value="AUM13319.1"/>
    <property type="molecule type" value="Genomic_DNA"/>
</dbReference>
<sequence>MPRNKREQDREEKRGEIIAAARLLFLNDGFEATAISRLAQAAGVTPNTIYWYFKDKDDVLVAVLEAELAAQMAEYQSLSFASLAERLLWVVNRLEQVSQLVSTVHARLQASAAVNDWHDRFHALTEGLLSAEMLNAGVAADRIPALVKISVFTIEGLLAHSLPLEEKQSICAALVA</sequence>
<keyword evidence="7" id="KW-1185">Reference proteome</keyword>
<name>A0A2K9LLT8_9GAMM</name>
<dbReference type="OrthoDB" id="5816932at2"/>
<dbReference type="AlphaFoldDB" id="A0A2K9LLT8"/>
<accession>A0A2K9LLT8</accession>
<dbReference type="PROSITE" id="PS50977">
    <property type="entry name" value="HTH_TETR_2"/>
    <property type="match status" value="1"/>
</dbReference>
<dbReference type="Pfam" id="PF00440">
    <property type="entry name" value="TetR_N"/>
    <property type="match status" value="1"/>
</dbReference>
<dbReference type="Gene3D" id="1.10.357.10">
    <property type="entry name" value="Tetracycline Repressor, domain 2"/>
    <property type="match status" value="1"/>
</dbReference>
<gene>
    <name evidence="6" type="ORF">Kalk_13185</name>
</gene>
<dbReference type="PANTHER" id="PTHR30055">
    <property type="entry name" value="HTH-TYPE TRANSCRIPTIONAL REGULATOR RUTR"/>
    <property type="match status" value="1"/>
</dbReference>
<evidence type="ECO:0000313" key="7">
    <source>
        <dbReference type="Proteomes" id="UP000235116"/>
    </source>
</evidence>
<evidence type="ECO:0000259" key="5">
    <source>
        <dbReference type="PROSITE" id="PS50977"/>
    </source>
</evidence>
<organism evidence="6 7">
    <name type="scientific">Ketobacter alkanivorans</name>
    <dbReference type="NCBI Taxonomy" id="1917421"/>
    <lineage>
        <taxon>Bacteria</taxon>
        <taxon>Pseudomonadati</taxon>
        <taxon>Pseudomonadota</taxon>
        <taxon>Gammaproteobacteria</taxon>
        <taxon>Pseudomonadales</taxon>
        <taxon>Ketobacteraceae</taxon>
        <taxon>Ketobacter</taxon>
    </lineage>
</organism>
<dbReference type="PRINTS" id="PR00455">
    <property type="entry name" value="HTHTETR"/>
</dbReference>
<dbReference type="Proteomes" id="UP000235116">
    <property type="component" value="Chromosome"/>
</dbReference>
<feature type="DNA-binding region" description="H-T-H motif" evidence="4">
    <location>
        <begin position="34"/>
        <end position="53"/>
    </location>
</feature>
<keyword evidence="1" id="KW-0805">Transcription regulation</keyword>
<dbReference type="InterPro" id="IPR009057">
    <property type="entry name" value="Homeodomain-like_sf"/>
</dbReference>
<feature type="domain" description="HTH tetR-type" evidence="5">
    <location>
        <begin position="11"/>
        <end position="71"/>
    </location>
</feature>
<evidence type="ECO:0000256" key="3">
    <source>
        <dbReference type="ARBA" id="ARBA00023163"/>
    </source>
</evidence>
<evidence type="ECO:0000313" key="6">
    <source>
        <dbReference type="EMBL" id="AUM13319.1"/>
    </source>
</evidence>
<keyword evidence="2 4" id="KW-0238">DNA-binding</keyword>
<evidence type="ECO:0000256" key="2">
    <source>
        <dbReference type="ARBA" id="ARBA00023125"/>
    </source>
</evidence>
<dbReference type="GO" id="GO:0000976">
    <property type="term" value="F:transcription cis-regulatory region binding"/>
    <property type="evidence" value="ECO:0007669"/>
    <property type="project" value="TreeGrafter"/>
</dbReference>
<reference evidence="7" key="1">
    <citation type="submission" date="2017-08" db="EMBL/GenBank/DDBJ databases">
        <title>Direct submision.</title>
        <authorList>
            <person name="Kim S.-J."/>
            <person name="Rhee S.-K."/>
        </authorList>
    </citation>
    <scope>NUCLEOTIDE SEQUENCE [LARGE SCALE GENOMIC DNA]</scope>
    <source>
        <strain evidence="7">GI5</strain>
    </source>
</reference>
<dbReference type="InterPro" id="IPR001647">
    <property type="entry name" value="HTH_TetR"/>
</dbReference>
<protein>
    <submittedName>
        <fullName evidence="6">TetR family transcriptional regulator</fullName>
    </submittedName>
</protein>
<dbReference type="SUPFAM" id="SSF46689">
    <property type="entry name" value="Homeodomain-like"/>
    <property type="match status" value="1"/>
</dbReference>
<proteinExistence type="predicted"/>